<dbReference type="NCBIfam" id="TIGR01494">
    <property type="entry name" value="ATPase_P-type"/>
    <property type="match status" value="2"/>
</dbReference>
<dbReference type="GO" id="GO:0055070">
    <property type="term" value="P:copper ion homeostasis"/>
    <property type="evidence" value="ECO:0007669"/>
    <property type="project" value="TreeGrafter"/>
</dbReference>
<protein>
    <submittedName>
        <fullName evidence="17">Cu2+-exporting ATPase</fullName>
    </submittedName>
</protein>
<dbReference type="OrthoDB" id="9807843at2"/>
<evidence type="ECO:0000256" key="15">
    <source>
        <dbReference type="RuleBase" id="RU362081"/>
    </source>
</evidence>
<dbReference type="InterPro" id="IPR059000">
    <property type="entry name" value="ATPase_P-type_domA"/>
</dbReference>
<dbReference type="Gene3D" id="3.30.70.100">
    <property type="match status" value="1"/>
</dbReference>
<evidence type="ECO:0000256" key="9">
    <source>
        <dbReference type="ARBA" id="ARBA00022840"/>
    </source>
</evidence>
<dbReference type="PANTHER" id="PTHR43520">
    <property type="entry name" value="ATP7, ISOFORM B"/>
    <property type="match status" value="1"/>
</dbReference>
<comment type="subcellular location">
    <subcellularLocation>
        <location evidence="1">Cell membrane</location>
        <topology evidence="1">Multi-pass membrane protein</topology>
    </subcellularLocation>
</comment>
<dbReference type="Gene3D" id="3.40.1110.10">
    <property type="entry name" value="Calcium-transporting ATPase, cytoplasmic domain N"/>
    <property type="match status" value="1"/>
</dbReference>
<keyword evidence="18" id="KW-1185">Reference proteome</keyword>
<accession>A0A318TX34</accession>
<dbReference type="Pfam" id="PF00403">
    <property type="entry name" value="HMA"/>
    <property type="match status" value="1"/>
</dbReference>
<evidence type="ECO:0000256" key="3">
    <source>
        <dbReference type="ARBA" id="ARBA00022448"/>
    </source>
</evidence>
<dbReference type="SUPFAM" id="SSF56784">
    <property type="entry name" value="HAD-like"/>
    <property type="match status" value="1"/>
</dbReference>
<dbReference type="RefSeq" id="WP_110805976.1">
    <property type="nucleotide sequence ID" value="NZ_QJTK01000008.1"/>
</dbReference>
<evidence type="ECO:0000256" key="5">
    <source>
        <dbReference type="ARBA" id="ARBA00022553"/>
    </source>
</evidence>
<dbReference type="PROSITE" id="PS01229">
    <property type="entry name" value="COF_2"/>
    <property type="match status" value="1"/>
</dbReference>
<dbReference type="InterPro" id="IPR008250">
    <property type="entry name" value="ATPase_P-typ_transduc_dom_A_sf"/>
</dbReference>
<gene>
    <name evidence="17" type="ORF">C8J30_10866</name>
</gene>
<dbReference type="Pfam" id="PF00702">
    <property type="entry name" value="Hydrolase"/>
    <property type="match status" value="1"/>
</dbReference>
<dbReference type="Gene3D" id="3.40.50.1000">
    <property type="entry name" value="HAD superfamily/HAD-like"/>
    <property type="match status" value="1"/>
</dbReference>
<sequence length="742" mass="77560">MTAAPLASVASSAEAAEDHLQASACPACLAAPSAEELAKSGDIKGARIMLSLPTAHCAVCITDVEREMEAYPGVRSARVNLTLKRVSIDAEANVAADALVEALGKIGYEAYELDPGMLSATETDKRGRDLLMRIGVAGFAMMNIMLLSIAVWSGAEAATRDMFHWISAAIALPTVVFVGQPFFSSAWGGLKHGRVNMDVPISLALILASSISIFETMHHGHHAYFDAAVMLSFFLLVGRYLDYRTRAVARSAAEELAALEVPRANLLRDGVEMIVAVADLKPGDLIRVRPGGRIPADGEVTEGTSETDRSLLTGETLPVYVGPGTMLSAGEVNLTGPLTLRVTAAGKDSSLHRMADLVAMAESAKTRYTTLAERAARFYSPMVHALSFSAFGYWMYATGGDVRFAVNISAAVLIITCPCALGLAVPAVITAASGKLFRKGLLIKDGTALERLAEVDTVVFDKTGTLTMGTPVLEESDTIDEETLSVAAALAVASSHPLAKAILAAAEAREIRPVTLDDLREVPGFGIEGRLGRLSLRLGRADWVGAEPCAATATHLRLGEAPPVTFRFSDHLRTGAAEAVALLTAQGKRVLMVSGDVETAVSALAGKLGITEWYSGALPAEKAALIADLMGQGKRVLMVGDGLNDTAALAAAHVSISPASALDAARTASDIVLLGADLAPVGDALRIAGQARRRIKENFAISAGYNVVAVPLALVGLATPLAAALAMSTSSITVSLNSMRLK</sequence>
<comment type="similarity">
    <text evidence="2 15">Belongs to the cation transport ATPase (P-type) (TC 3.A.3) family. Type IB subfamily.</text>
</comment>
<dbReference type="NCBIfam" id="TIGR01511">
    <property type="entry name" value="ATPase-IB1_Cu"/>
    <property type="match status" value="1"/>
</dbReference>
<evidence type="ECO:0000256" key="2">
    <source>
        <dbReference type="ARBA" id="ARBA00006024"/>
    </source>
</evidence>
<dbReference type="PROSITE" id="PS50846">
    <property type="entry name" value="HMA_2"/>
    <property type="match status" value="1"/>
</dbReference>
<comment type="caution">
    <text evidence="17">The sequence shown here is derived from an EMBL/GenBank/DDBJ whole genome shotgun (WGS) entry which is preliminary data.</text>
</comment>
<evidence type="ECO:0000256" key="1">
    <source>
        <dbReference type="ARBA" id="ARBA00004651"/>
    </source>
</evidence>
<dbReference type="NCBIfam" id="TIGR01525">
    <property type="entry name" value="ATPase-IB_hvy"/>
    <property type="match status" value="1"/>
</dbReference>
<evidence type="ECO:0000256" key="12">
    <source>
        <dbReference type="ARBA" id="ARBA00022989"/>
    </source>
</evidence>
<dbReference type="EMBL" id="QJTK01000008">
    <property type="protein sequence ID" value="PYF09492.1"/>
    <property type="molecule type" value="Genomic_DNA"/>
</dbReference>
<dbReference type="InterPro" id="IPR023298">
    <property type="entry name" value="ATPase_P-typ_TM_dom_sf"/>
</dbReference>
<keyword evidence="8 15" id="KW-0547">Nucleotide-binding</keyword>
<dbReference type="InterPro" id="IPR023299">
    <property type="entry name" value="ATPase_P-typ_cyto_dom_N"/>
</dbReference>
<evidence type="ECO:0000313" key="17">
    <source>
        <dbReference type="EMBL" id="PYF09492.1"/>
    </source>
</evidence>
<evidence type="ECO:0000256" key="6">
    <source>
        <dbReference type="ARBA" id="ARBA00022692"/>
    </source>
</evidence>
<dbReference type="CDD" id="cd02092">
    <property type="entry name" value="P-type_ATPase_FixI-like"/>
    <property type="match status" value="1"/>
</dbReference>
<evidence type="ECO:0000256" key="14">
    <source>
        <dbReference type="ARBA" id="ARBA00023136"/>
    </source>
</evidence>
<dbReference type="PANTHER" id="PTHR43520:SF5">
    <property type="entry name" value="CATION-TRANSPORTING P-TYPE ATPASE-RELATED"/>
    <property type="match status" value="1"/>
</dbReference>
<evidence type="ECO:0000259" key="16">
    <source>
        <dbReference type="PROSITE" id="PS50846"/>
    </source>
</evidence>
<feature type="transmembrane region" description="Helical" evidence="15">
    <location>
        <begin position="130"/>
        <end position="151"/>
    </location>
</feature>
<evidence type="ECO:0000256" key="4">
    <source>
        <dbReference type="ARBA" id="ARBA00022475"/>
    </source>
</evidence>
<dbReference type="CDD" id="cd00371">
    <property type="entry name" value="HMA"/>
    <property type="match status" value="1"/>
</dbReference>
<keyword evidence="14 15" id="KW-0472">Membrane</keyword>
<feature type="transmembrane region" description="Helical" evidence="15">
    <location>
        <begin position="408"/>
        <end position="429"/>
    </location>
</feature>
<dbReference type="InterPro" id="IPR036163">
    <property type="entry name" value="HMA_dom_sf"/>
</dbReference>
<dbReference type="GO" id="GO:0005507">
    <property type="term" value="F:copper ion binding"/>
    <property type="evidence" value="ECO:0007669"/>
    <property type="project" value="TreeGrafter"/>
</dbReference>
<feature type="transmembrane region" description="Helical" evidence="15">
    <location>
        <begin position="163"/>
        <end position="183"/>
    </location>
</feature>
<evidence type="ECO:0000256" key="11">
    <source>
        <dbReference type="ARBA" id="ARBA00022967"/>
    </source>
</evidence>
<feature type="transmembrane region" description="Helical" evidence="15">
    <location>
        <begin position="195"/>
        <end position="217"/>
    </location>
</feature>
<evidence type="ECO:0000313" key="18">
    <source>
        <dbReference type="Proteomes" id="UP000247727"/>
    </source>
</evidence>
<dbReference type="InterPro" id="IPR027256">
    <property type="entry name" value="P-typ_ATPase_IB"/>
</dbReference>
<proteinExistence type="inferred from homology"/>
<keyword evidence="7 15" id="KW-0479">Metal-binding</keyword>
<evidence type="ECO:0000256" key="7">
    <source>
        <dbReference type="ARBA" id="ARBA00022723"/>
    </source>
</evidence>
<dbReference type="GO" id="GO:0005524">
    <property type="term" value="F:ATP binding"/>
    <property type="evidence" value="ECO:0007669"/>
    <property type="project" value="UniProtKB-UniRule"/>
</dbReference>
<dbReference type="SUPFAM" id="SSF55008">
    <property type="entry name" value="HMA, heavy metal-associated domain"/>
    <property type="match status" value="1"/>
</dbReference>
<organism evidence="17 18">
    <name type="scientific">Rhodobacter viridis</name>
    <dbReference type="NCBI Taxonomy" id="1054202"/>
    <lineage>
        <taxon>Bacteria</taxon>
        <taxon>Pseudomonadati</taxon>
        <taxon>Pseudomonadota</taxon>
        <taxon>Alphaproteobacteria</taxon>
        <taxon>Rhodobacterales</taxon>
        <taxon>Rhodobacter group</taxon>
        <taxon>Rhodobacter</taxon>
    </lineage>
</organism>
<dbReference type="InterPro" id="IPR023214">
    <property type="entry name" value="HAD_sf"/>
</dbReference>
<dbReference type="GO" id="GO:0016887">
    <property type="term" value="F:ATP hydrolysis activity"/>
    <property type="evidence" value="ECO:0007669"/>
    <property type="project" value="InterPro"/>
</dbReference>
<keyword evidence="9 15" id="KW-0067">ATP-binding</keyword>
<dbReference type="InterPro" id="IPR006121">
    <property type="entry name" value="HMA_dom"/>
</dbReference>
<keyword evidence="10" id="KW-0460">Magnesium</keyword>
<keyword evidence="6 15" id="KW-0812">Transmembrane</keyword>
<dbReference type="PROSITE" id="PS00154">
    <property type="entry name" value="ATPASE_E1_E2"/>
    <property type="match status" value="1"/>
</dbReference>
<dbReference type="PRINTS" id="PR00119">
    <property type="entry name" value="CATATPASE"/>
</dbReference>
<keyword evidence="12 15" id="KW-1133">Transmembrane helix</keyword>
<dbReference type="InterPro" id="IPR001757">
    <property type="entry name" value="P_typ_ATPase"/>
</dbReference>
<dbReference type="AlphaFoldDB" id="A0A318TX34"/>
<dbReference type="Pfam" id="PF00122">
    <property type="entry name" value="E1-E2_ATPase"/>
    <property type="match status" value="1"/>
</dbReference>
<dbReference type="InterPro" id="IPR018303">
    <property type="entry name" value="ATPase_P-typ_P_site"/>
</dbReference>
<reference evidence="17 18" key="1">
    <citation type="submission" date="2018-06" db="EMBL/GenBank/DDBJ databases">
        <title>Genomic Encyclopedia of Type Strains, Phase III (KMG-III): the genomes of soil and plant-associated and newly described type strains.</title>
        <authorList>
            <person name="Whitman W."/>
        </authorList>
    </citation>
    <scope>NUCLEOTIDE SEQUENCE [LARGE SCALE GENOMIC DNA]</scope>
    <source>
        <strain evidence="17 18">JA737</strain>
    </source>
</reference>
<feature type="domain" description="HMA" evidence="16">
    <location>
        <begin position="46"/>
        <end position="111"/>
    </location>
</feature>
<feature type="transmembrane region" description="Helical" evidence="15">
    <location>
        <begin position="703"/>
        <end position="727"/>
    </location>
</feature>
<feature type="transmembrane region" description="Helical" evidence="15">
    <location>
        <begin position="378"/>
        <end position="396"/>
    </location>
</feature>
<dbReference type="GO" id="GO:0043682">
    <property type="term" value="F:P-type divalent copper transporter activity"/>
    <property type="evidence" value="ECO:0007669"/>
    <property type="project" value="TreeGrafter"/>
</dbReference>
<keyword evidence="11" id="KW-1278">Translocase</keyword>
<evidence type="ECO:0000256" key="13">
    <source>
        <dbReference type="ARBA" id="ARBA00023065"/>
    </source>
</evidence>
<dbReference type="GO" id="GO:0005886">
    <property type="term" value="C:plasma membrane"/>
    <property type="evidence" value="ECO:0007669"/>
    <property type="project" value="UniProtKB-SubCell"/>
</dbReference>
<dbReference type="Proteomes" id="UP000247727">
    <property type="component" value="Unassembled WGS sequence"/>
</dbReference>
<dbReference type="SUPFAM" id="SSF81653">
    <property type="entry name" value="Calcium ATPase, transduction domain A"/>
    <property type="match status" value="1"/>
</dbReference>
<evidence type="ECO:0000256" key="10">
    <source>
        <dbReference type="ARBA" id="ARBA00022842"/>
    </source>
</evidence>
<keyword evidence="3" id="KW-0813">Transport</keyword>
<dbReference type="InterPro" id="IPR036412">
    <property type="entry name" value="HAD-like_sf"/>
</dbReference>
<name>A0A318TX34_9RHOB</name>
<dbReference type="Gene3D" id="2.70.150.10">
    <property type="entry name" value="Calcium-transporting ATPase, cytoplasmic transduction domain A"/>
    <property type="match status" value="1"/>
</dbReference>
<dbReference type="NCBIfam" id="TIGR01512">
    <property type="entry name" value="ATPase-IB2_Cd"/>
    <property type="match status" value="1"/>
</dbReference>
<dbReference type="SUPFAM" id="SSF81665">
    <property type="entry name" value="Calcium ATPase, transmembrane domain M"/>
    <property type="match status" value="1"/>
</dbReference>
<feature type="transmembrane region" description="Helical" evidence="15">
    <location>
        <begin position="223"/>
        <end position="241"/>
    </location>
</feature>
<keyword evidence="4 15" id="KW-1003">Cell membrane</keyword>
<evidence type="ECO:0000256" key="8">
    <source>
        <dbReference type="ARBA" id="ARBA00022741"/>
    </source>
</evidence>
<keyword evidence="5" id="KW-0597">Phosphoprotein</keyword>
<keyword evidence="13" id="KW-0406">Ion transport</keyword>